<comment type="caution">
    <text evidence="2">The sequence shown here is derived from an EMBL/GenBank/DDBJ whole genome shotgun (WGS) entry which is preliminary data.</text>
</comment>
<protein>
    <submittedName>
        <fullName evidence="2">Uncharacterized protein</fullName>
    </submittedName>
</protein>
<sequence length="207" mass="22653">MFICDDSRSDVVRFDGQIIGRNEQDSGSLKENMQQWVSSEPTVTVQVVNPTNEEETEDSIGVSIAGVILLVALVVFAAVCATYIVCKRSGSKQGAEREISTSTSIDSHTVTDLKNPYYGYGVHAKEKYLTDSGYSIVQKKQMVVKEVENPTYGLNEIKKGKDPISNPLYGANTLPGGVQLPSSSGSGLYSEIPISREECFYKETKHL</sequence>
<accession>A0AA35T2A5</accession>
<keyword evidence="1" id="KW-0812">Transmembrane</keyword>
<dbReference type="AlphaFoldDB" id="A0AA35T2A5"/>
<organism evidence="2 3">
    <name type="scientific">Geodia barretti</name>
    <name type="common">Barrett's horny sponge</name>
    <dbReference type="NCBI Taxonomy" id="519541"/>
    <lineage>
        <taxon>Eukaryota</taxon>
        <taxon>Metazoa</taxon>
        <taxon>Porifera</taxon>
        <taxon>Demospongiae</taxon>
        <taxon>Heteroscleromorpha</taxon>
        <taxon>Tetractinellida</taxon>
        <taxon>Astrophorina</taxon>
        <taxon>Geodiidae</taxon>
        <taxon>Geodia</taxon>
    </lineage>
</organism>
<gene>
    <name evidence="2" type="ORF">GBAR_LOCUS22115</name>
</gene>
<feature type="transmembrane region" description="Helical" evidence="1">
    <location>
        <begin position="60"/>
        <end position="86"/>
    </location>
</feature>
<proteinExistence type="predicted"/>
<name>A0AA35T2A5_GEOBA</name>
<keyword evidence="1" id="KW-0472">Membrane</keyword>
<keyword evidence="1" id="KW-1133">Transmembrane helix</keyword>
<dbReference type="EMBL" id="CASHTH010003054">
    <property type="protein sequence ID" value="CAI8039682.1"/>
    <property type="molecule type" value="Genomic_DNA"/>
</dbReference>
<evidence type="ECO:0000313" key="2">
    <source>
        <dbReference type="EMBL" id="CAI8039682.1"/>
    </source>
</evidence>
<reference evidence="2" key="1">
    <citation type="submission" date="2023-03" db="EMBL/GenBank/DDBJ databases">
        <authorList>
            <person name="Steffen K."/>
            <person name="Cardenas P."/>
        </authorList>
    </citation>
    <scope>NUCLEOTIDE SEQUENCE</scope>
</reference>
<dbReference type="Proteomes" id="UP001174909">
    <property type="component" value="Unassembled WGS sequence"/>
</dbReference>
<keyword evidence="3" id="KW-1185">Reference proteome</keyword>
<evidence type="ECO:0000313" key="3">
    <source>
        <dbReference type="Proteomes" id="UP001174909"/>
    </source>
</evidence>
<evidence type="ECO:0000256" key="1">
    <source>
        <dbReference type="SAM" id="Phobius"/>
    </source>
</evidence>